<dbReference type="Pfam" id="PF01487">
    <property type="entry name" value="DHquinase_I"/>
    <property type="match status" value="1"/>
</dbReference>
<keyword evidence="4 5" id="KW-0704">Schiff base</keyword>
<feature type="binding site" evidence="5">
    <location>
        <position position="214"/>
    </location>
    <ligand>
        <name>3-dehydroquinate</name>
        <dbReference type="ChEBI" id="CHEBI:32364"/>
    </ligand>
</feature>
<evidence type="ECO:0000256" key="3">
    <source>
        <dbReference type="ARBA" id="ARBA00023239"/>
    </source>
</evidence>
<keyword evidence="2 5" id="KW-0057">Aromatic amino acid biosynthesis</keyword>
<evidence type="ECO:0000313" key="7">
    <source>
        <dbReference type="Proteomes" id="UP000436655"/>
    </source>
</evidence>
<comment type="catalytic activity">
    <reaction evidence="1 5">
        <text>3-dehydroquinate = 3-dehydroshikimate + H2O</text>
        <dbReference type="Rhea" id="RHEA:21096"/>
        <dbReference type="ChEBI" id="CHEBI:15377"/>
        <dbReference type="ChEBI" id="CHEBI:16630"/>
        <dbReference type="ChEBI" id="CHEBI:32364"/>
        <dbReference type="EC" id="4.2.1.10"/>
    </reaction>
</comment>
<dbReference type="SUPFAM" id="SSF51569">
    <property type="entry name" value="Aldolase"/>
    <property type="match status" value="1"/>
</dbReference>
<dbReference type="PANTHER" id="PTHR43699">
    <property type="entry name" value="3-DEHYDROQUINATE DEHYDRATASE"/>
    <property type="match status" value="1"/>
</dbReference>
<protein>
    <recommendedName>
        <fullName evidence="5">3-dehydroquinate dehydratase</fullName>
        <shortName evidence="5">3-dehydroquinase</shortName>
        <ecNumber evidence="5">4.2.1.10</ecNumber>
    </recommendedName>
    <alternativeName>
        <fullName evidence="5">Type I DHQase</fullName>
    </alternativeName>
    <alternativeName>
        <fullName evidence="5">Type I dehydroquinase</fullName>
        <shortName evidence="5">DHQ1</shortName>
    </alternativeName>
</protein>
<organism evidence="6 7">
    <name type="scientific">Companilactobacillus mishanensis</name>
    <dbReference type="NCBI Taxonomy" id="2486008"/>
    <lineage>
        <taxon>Bacteria</taxon>
        <taxon>Bacillati</taxon>
        <taxon>Bacillota</taxon>
        <taxon>Bacilli</taxon>
        <taxon>Lactobacillales</taxon>
        <taxon>Lactobacillaceae</taxon>
        <taxon>Companilactobacillus</taxon>
    </lineage>
</organism>
<gene>
    <name evidence="5" type="primary">aroD</name>
    <name evidence="6" type="ORF">FHL03_07920</name>
</gene>
<proteinExistence type="inferred from homology"/>
<dbReference type="RefSeq" id="WP_125704034.1">
    <property type="nucleotide sequence ID" value="NZ_JBHTOO010000029.1"/>
</dbReference>
<evidence type="ECO:0000256" key="1">
    <source>
        <dbReference type="ARBA" id="ARBA00001864"/>
    </source>
</evidence>
<dbReference type="InterPro" id="IPR013785">
    <property type="entry name" value="Aldolase_TIM"/>
</dbReference>
<feature type="active site" description="Schiff-base intermediate with substrate" evidence="5">
    <location>
        <position position="172"/>
    </location>
</feature>
<feature type="active site" description="Proton donor/acceptor" evidence="5">
    <location>
        <position position="145"/>
    </location>
</feature>
<reference evidence="6 7" key="1">
    <citation type="journal article" date="2019" name="Syst. Appl. Microbiol.">
        <title>Polyphasic characterization of two novel Lactobacillus spp. isolated from blown salami packages: Description of Lactobacillus halodurans sp. nov. and Lactobacillus salsicarnum sp. nov.</title>
        <authorList>
            <person name="Schuster J.A."/>
            <person name="Klingl A."/>
            <person name="Vogel R.F."/>
            <person name="Ehrmann M.A."/>
        </authorList>
    </citation>
    <scope>NUCLEOTIDE SEQUENCE [LARGE SCALE GENOMIC DNA]</scope>
    <source>
        <strain evidence="6 7">TMW 1.2098</strain>
    </source>
</reference>
<dbReference type="Proteomes" id="UP000436655">
    <property type="component" value="Unassembled WGS sequence"/>
</dbReference>
<keyword evidence="5" id="KW-0028">Amino-acid biosynthesis</keyword>
<keyword evidence="3 5" id="KW-0456">Lyase</keyword>
<sequence>MAKSGVNLGRIVLGQGVPKIAVPITGRNEKDILSQAKAAVSAGPDLIEWRIDFFDEVTNKVKLHDVAKLLRDDLNDIPLLTTFRTRSEGGQVELSDETYFEICQNIIDFKQTDAIDVELFHDESSIKQIVDDARLSGIVTIMSNHEFTKTPDKDVIINRLSTMGEIGADIAKMAVMPQSSTDVLTLLEATNEANKKLTLPIITMSMGDLGKISRISGELLGSCVTFATAGEASAPGQIPISRLKNDLADLHLNE</sequence>
<feature type="binding site" evidence="5">
    <location>
        <begin position="48"/>
        <end position="50"/>
    </location>
    <ligand>
        <name>3-dehydroquinate</name>
        <dbReference type="ChEBI" id="CHEBI:32364"/>
    </ligand>
</feature>
<evidence type="ECO:0000256" key="5">
    <source>
        <dbReference type="HAMAP-Rule" id="MF_00214"/>
    </source>
</evidence>
<dbReference type="InterPro" id="IPR001381">
    <property type="entry name" value="DHquinase_I"/>
</dbReference>
<comment type="subunit">
    <text evidence="5">Homodimer.</text>
</comment>
<accession>A0ABW9P810</accession>
<dbReference type="PANTHER" id="PTHR43699:SF1">
    <property type="entry name" value="3-DEHYDROQUINATE DEHYDRATASE"/>
    <property type="match status" value="1"/>
</dbReference>
<comment type="caution">
    <text evidence="5">Lacks conserved residue(s) required for the propagation of feature annotation.</text>
</comment>
<comment type="similarity">
    <text evidence="5">Belongs to the type-I 3-dehydroquinase family.</text>
</comment>
<comment type="pathway">
    <text evidence="5">Metabolic intermediate biosynthesis; chorismate biosynthesis; chorismate from D-erythrose 4-phosphate and phosphoenolpyruvate: step 3/7.</text>
</comment>
<dbReference type="CDD" id="cd00502">
    <property type="entry name" value="DHQase_I"/>
    <property type="match status" value="1"/>
</dbReference>
<comment type="caution">
    <text evidence="6">The sequence shown here is derived from an EMBL/GenBank/DDBJ whole genome shotgun (WGS) entry which is preliminary data.</text>
</comment>
<comment type="function">
    <text evidence="5">Involved in the third step of the chorismate pathway, which leads to the biosynthesis of aromatic amino acids. Catalyzes the cis-dehydration of 3-dehydroquinate (DHQ) and introduces the first double bond of the aromatic ring to yield 3-dehydroshikimate.</text>
</comment>
<dbReference type="NCBIfam" id="TIGR01093">
    <property type="entry name" value="aroD"/>
    <property type="match status" value="1"/>
</dbReference>
<name>A0ABW9P810_9LACO</name>
<dbReference type="GO" id="GO:0003855">
    <property type="term" value="F:3-dehydroquinate dehydratase activity"/>
    <property type="evidence" value="ECO:0007669"/>
    <property type="project" value="UniProtKB-EC"/>
</dbReference>
<evidence type="ECO:0000256" key="2">
    <source>
        <dbReference type="ARBA" id="ARBA00023141"/>
    </source>
</evidence>
<dbReference type="EMBL" id="VDFN01000006">
    <property type="protein sequence ID" value="MQS45409.1"/>
    <property type="molecule type" value="Genomic_DNA"/>
</dbReference>
<keyword evidence="7" id="KW-1185">Reference proteome</keyword>
<dbReference type="HAMAP" id="MF_00214">
    <property type="entry name" value="AroD"/>
    <property type="match status" value="1"/>
</dbReference>
<feature type="binding site" evidence="5">
    <location>
        <position position="233"/>
    </location>
    <ligand>
        <name>3-dehydroquinate</name>
        <dbReference type="ChEBI" id="CHEBI:32364"/>
    </ligand>
</feature>
<dbReference type="Gene3D" id="3.20.20.70">
    <property type="entry name" value="Aldolase class I"/>
    <property type="match status" value="1"/>
</dbReference>
<evidence type="ECO:0000256" key="4">
    <source>
        <dbReference type="ARBA" id="ARBA00023270"/>
    </source>
</evidence>
<dbReference type="InterPro" id="IPR050146">
    <property type="entry name" value="Type-I_3-dehydroquinase"/>
</dbReference>
<feature type="binding site" evidence="5">
    <location>
        <position position="84"/>
    </location>
    <ligand>
        <name>3-dehydroquinate</name>
        <dbReference type="ChEBI" id="CHEBI:32364"/>
    </ligand>
</feature>
<dbReference type="EC" id="4.2.1.10" evidence="5"/>
<evidence type="ECO:0000313" key="6">
    <source>
        <dbReference type="EMBL" id="MQS45409.1"/>
    </source>
</evidence>
<feature type="binding site" evidence="5">
    <location>
        <position position="237"/>
    </location>
    <ligand>
        <name>3-dehydroquinate</name>
        <dbReference type="ChEBI" id="CHEBI:32364"/>
    </ligand>
</feature>